<organism evidence="1 2">
    <name type="scientific">Synechococcus lacustris str. Tous</name>
    <dbReference type="NCBI Taxonomy" id="1910958"/>
    <lineage>
        <taxon>Bacteria</taxon>
        <taxon>Bacillati</taxon>
        <taxon>Cyanobacteriota</taxon>
        <taxon>Cyanophyceae</taxon>
        <taxon>Synechococcales</taxon>
        <taxon>Synechococcaceae</taxon>
        <taxon>Synechococcus</taxon>
    </lineage>
</organism>
<dbReference type="InterPro" id="IPR021231">
    <property type="entry name" value="DUF2811"/>
</dbReference>
<gene>
    <name evidence="1" type="ORF">C7K08_15025</name>
</gene>
<evidence type="ECO:0008006" key="3">
    <source>
        <dbReference type="Google" id="ProtNLM"/>
    </source>
</evidence>
<protein>
    <recommendedName>
        <fullName evidence="3">DUF2811 domain-containing protein</fullName>
    </recommendedName>
</protein>
<keyword evidence="2" id="KW-1185">Reference proteome</keyword>
<evidence type="ECO:0000313" key="2">
    <source>
        <dbReference type="Proteomes" id="UP000240206"/>
    </source>
</evidence>
<sequence length="75" mass="8690">MQAHVSVENEFPEDLFNAMAAFIEKHPEWDQYRLVQASVAAFLFQQGSKEPAVVQHYLNGLFQRPRQTQASVQQR</sequence>
<comment type="caution">
    <text evidence="1">The sequence shown here is derived from an EMBL/GenBank/DDBJ whole genome shotgun (WGS) entry which is preliminary data.</text>
</comment>
<dbReference type="EMBL" id="PXVC01000296">
    <property type="protein sequence ID" value="PSI00092.1"/>
    <property type="molecule type" value="Genomic_DNA"/>
</dbReference>
<accession>A0A2P7EA40</accession>
<reference evidence="2" key="1">
    <citation type="submission" date="2018-03" db="EMBL/GenBank/DDBJ databases">
        <title>Ecological and genomic features of two cosmopolitan and abundant freshwater picocyanobacteria.</title>
        <authorList>
            <person name="Cabello-Yeves P.J."/>
            <person name="Picazo A."/>
            <person name="Camacho A."/>
            <person name="Callieri C."/>
            <person name="Rosselli R."/>
            <person name="Roda-Garcia J."/>
            <person name="Coutinho F.H."/>
            <person name="Rodriguez-Valera F."/>
        </authorList>
    </citation>
    <scope>NUCLEOTIDE SEQUENCE [LARGE SCALE GENOMIC DNA]</scope>
    <source>
        <strain evidence="2">Tous</strain>
    </source>
</reference>
<proteinExistence type="predicted"/>
<dbReference type="Pfam" id="PF10929">
    <property type="entry name" value="DUF2811"/>
    <property type="match status" value="1"/>
</dbReference>
<dbReference type="AlphaFoldDB" id="A0A2P7EA40"/>
<evidence type="ECO:0000313" key="1">
    <source>
        <dbReference type="EMBL" id="PSI00092.1"/>
    </source>
</evidence>
<name>A0A2P7EA40_9SYNE</name>
<dbReference type="STRING" id="1910958.BTM30_02750"/>
<dbReference type="Proteomes" id="UP000240206">
    <property type="component" value="Unassembled WGS sequence"/>
</dbReference>